<evidence type="ECO:0000313" key="2">
    <source>
        <dbReference type="Proteomes" id="UP000216605"/>
    </source>
</evidence>
<evidence type="ECO:0008006" key="3">
    <source>
        <dbReference type="Google" id="ProtNLM"/>
    </source>
</evidence>
<proteinExistence type="predicted"/>
<dbReference type="RefSeq" id="WP_094413710.1">
    <property type="nucleotide sequence ID" value="NZ_NOXV01000230.1"/>
</dbReference>
<evidence type="ECO:0000313" key="1">
    <source>
        <dbReference type="EMBL" id="OYQ38178.1"/>
    </source>
</evidence>
<name>A0A255Z9M9_9FLAO</name>
<accession>A0A255Z9M9</accession>
<sequence length="220" mass="25122">MKKLVLLSLLVLPLLLYIYFSLAKHNSLFLPVITKEVSELPVDTTSVTEPVRLKGKITVLGFIGKDVPRKKESLFNLNQKIYAKYKDFNDFQLVMIAPAGIEADVERVTAQLKSMADISGWKFVYLQPAQIKSFYSSLKADSGLDKAYGTFDVFIIDKERSLRGRKGKNKKGEEEYRDSYNTFSAAELHNEMTDDVKIVLREYRLALKKNIDGKNSKRQI</sequence>
<keyword evidence="2" id="KW-1185">Reference proteome</keyword>
<gene>
    <name evidence="1" type="ORF">CHU92_06300</name>
</gene>
<reference evidence="1 2" key="1">
    <citation type="submission" date="2017-07" db="EMBL/GenBank/DDBJ databases">
        <title>Flavobacterium cyanobacteriorum sp. nov., isolated from cyanobacterial aggregates in a eutrophic lake.</title>
        <authorList>
            <person name="Cai H."/>
        </authorList>
    </citation>
    <scope>NUCLEOTIDE SEQUENCE [LARGE SCALE GENOMIC DNA]</scope>
    <source>
        <strain evidence="1 2">TH021</strain>
    </source>
</reference>
<dbReference type="Proteomes" id="UP000216605">
    <property type="component" value="Unassembled WGS sequence"/>
</dbReference>
<comment type="caution">
    <text evidence="1">The sequence shown here is derived from an EMBL/GenBank/DDBJ whole genome shotgun (WGS) entry which is preliminary data.</text>
</comment>
<dbReference type="OrthoDB" id="1437325at2"/>
<dbReference type="EMBL" id="NOXV01000230">
    <property type="protein sequence ID" value="OYQ38178.1"/>
    <property type="molecule type" value="Genomic_DNA"/>
</dbReference>
<dbReference type="Gene3D" id="3.40.30.10">
    <property type="entry name" value="Glutaredoxin"/>
    <property type="match status" value="1"/>
</dbReference>
<organism evidence="1 2">
    <name type="scientific">Flavobacterium cyanobacteriorum</name>
    <dbReference type="NCBI Taxonomy" id="2022802"/>
    <lineage>
        <taxon>Bacteria</taxon>
        <taxon>Pseudomonadati</taxon>
        <taxon>Bacteroidota</taxon>
        <taxon>Flavobacteriia</taxon>
        <taxon>Flavobacteriales</taxon>
        <taxon>Flavobacteriaceae</taxon>
        <taxon>Flavobacterium</taxon>
    </lineage>
</organism>
<protein>
    <recommendedName>
        <fullName evidence="3">Membrane or secreted protein</fullName>
    </recommendedName>
</protein>
<dbReference type="AlphaFoldDB" id="A0A255Z9M9"/>